<dbReference type="Pfam" id="PF08240">
    <property type="entry name" value="ADH_N"/>
    <property type="match status" value="1"/>
</dbReference>
<keyword evidence="7" id="KW-1185">Reference proteome</keyword>
<accession>A0A5A7QPW1</accession>
<dbReference type="GO" id="GO:0016616">
    <property type="term" value="F:oxidoreductase activity, acting on the CH-OH group of donors, NAD or NADP as acceptor"/>
    <property type="evidence" value="ECO:0007669"/>
    <property type="project" value="InterPro"/>
</dbReference>
<comment type="caution">
    <text evidence="6">The sequence shown here is derived from an EMBL/GenBank/DDBJ whole genome shotgun (WGS) entry which is preliminary data.</text>
</comment>
<keyword evidence="4" id="KW-0560">Oxidoreductase</keyword>
<dbReference type="Gene3D" id="3.40.50.720">
    <property type="entry name" value="NAD(P)-binding Rossmann-like Domain"/>
    <property type="match status" value="1"/>
</dbReference>
<dbReference type="PANTHER" id="PTHR42683">
    <property type="entry name" value="ALDEHYDE REDUCTASE"/>
    <property type="match status" value="1"/>
</dbReference>
<dbReference type="EMBL" id="BKCP01007737">
    <property type="protein sequence ID" value="GER47109.1"/>
    <property type="molecule type" value="Genomic_DNA"/>
</dbReference>
<evidence type="ECO:0000259" key="5">
    <source>
        <dbReference type="SMART" id="SM00829"/>
    </source>
</evidence>
<dbReference type="GO" id="GO:0046872">
    <property type="term" value="F:metal ion binding"/>
    <property type="evidence" value="ECO:0007669"/>
    <property type="project" value="UniProtKB-KW"/>
</dbReference>
<dbReference type="InterPro" id="IPR047109">
    <property type="entry name" value="CAD-like"/>
</dbReference>
<gene>
    <name evidence="6" type="ORF">STAS_24166</name>
</gene>
<dbReference type="InterPro" id="IPR013149">
    <property type="entry name" value="ADH-like_C"/>
</dbReference>
<proteinExistence type="predicted"/>
<keyword evidence="3" id="KW-0862">Zinc</keyword>
<reference evidence="7" key="1">
    <citation type="journal article" date="2019" name="Curr. Biol.">
        <title>Genome Sequence of Striga asiatica Provides Insight into the Evolution of Plant Parasitism.</title>
        <authorList>
            <person name="Yoshida S."/>
            <person name="Kim S."/>
            <person name="Wafula E.K."/>
            <person name="Tanskanen J."/>
            <person name="Kim Y.M."/>
            <person name="Honaas L."/>
            <person name="Yang Z."/>
            <person name="Spallek T."/>
            <person name="Conn C.E."/>
            <person name="Ichihashi Y."/>
            <person name="Cheong K."/>
            <person name="Cui S."/>
            <person name="Der J.P."/>
            <person name="Gundlach H."/>
            <person name="Jiao Y."/>
            <person name="Hori C."/>
            <person name="Ishida J.K."/>
            <person name="Kasahara H."/>
            <person name="Kiba T."/>
            <person name="Kim M.S."/>
            <person name="Koo N."/>
            <person name="Laohavisit A."/>
            <person name="Lee Y.H."/>
            <person name="Lumba S."/>
            <person name="McCourt P."/>
            <person name="Mortimer J.C."/>
            <person name="Mutuku J.M."/>
            <person name="Nomura T."/>
            <person name="Sasaki-Sekimoto Y."/>
            <person name="Seto Y."/>
            <person name="Wang Y."/>
            <person name="Wakatake T."/>
            <person name="Sakakibara H."/>
            <person name="Demura T."/>
            <person name="Yamaguchi S."/>
            <person name="Yoneyama K."/>
            <person name="Manabe R.I."/>
            <person name="Nelson D.C."/>
            <person name="Schulman A.H."/>
            <person name="Timko M.P."/>
            <person name="dePamphilis C.W."/>
            <person name="Choi D."/>
            <person name="Shirasu K."/>
        </authorList>
    </citation>
    <scope>NUCLEOTIDE SEQUENCE [LARGE SCALE GENOMIC DNA]</scope>
    <source>
        <strain evidence="7">cv. UVA1</strain>
    </source>
</reference>
<dbReference type="SMART" id="SM00829">
    <property type="entry name" value="PKS_ER"/>
    <property type="match status" value="1"/>
</dbReference>
<dbReference type="Pfam" id="PF00107">
    <property type="entry name" value="ADH_zinc_N"/>
    <property type="match status" value="1"/>
</dbReference>
<evidence type="ECO:0000256" key="2">
    <source>
        <dbReference type="ARBA" id="ARBA00022723"/>
    </source>
</evidence>
<evidence type="ECO:0000256" key="1">
    <source>
        <dbReference type="ARBA" id="ARBA00001947"/>
    </source>
</evidence>
<dbReference type="SUPFAM" id="SSF51735">
    <property type="entry name" value="NAD(P)-binding Rossmann-fold domains"/>
    <property type="match status" value="1"/>
</dbReference>
<evidence type="ECO:0000313" key="7">
    <source>
        <dbReference type="Proteomes" id="UP000325081"/>
    </source>
</evidence>
<dbReference type="InterPro" id="IPR013154">
    <property type="entry name" value="ADH-like_N"/>
</dbReference>
<dbReference type="Proteomes" id="UP000325081">
    <property type="component" value="Unassembled WGS sequence"/>
</dbReference>
<protein>
    <submittedName>
        <fullName evidence="6">Alcohol dehydrogenase</fullName>
    </submittedName>
</protein>
<dbReference type="AlphaFoldDB" id="A0A5A7QPW1"/>
<dbReference type="CDD" id="cd05283">
    <property type="entry name" value="CAD1"/>
    <property type="match status" value="1"/>
</dbReference>
<dbReference type="FunFam" id="3.90.180.10:FF:000100">
    <property type="entry name" value="Putative cinnamyl alcohol dehydrogenase 6"/>
    <property type="match status" value="1"/>
</dbReference>
<evidence type="ECO:0000256" key="3">
    <source>
        <dbReference type="ARBA" id="ARBA00022833"/>
    </source>
</evidence>
<evidence type="ECO:0000313" key="6">
    <source>
        <dbReference type="EMBL" id="GER47109.1"/>
    </source>
</evidence>
<name>A0A5A7QPW1_STRAF</name>
<sequence>MAASLETEHPVKALAWAAKDPSGVFAPLNFSRRATGEHDVQFKVLYCGICHSDLHLAKNEWGNTIYPLIPGHEIVGVVTEVGPKCRTCGECAKNEESYCPKQVLSINARYYDGTVTYGGFSNLMVVDENFAIHWPEGLPLDAGAPLLCAGITTYSPLKRFGLDRPGASVGVVGLGGIGHLTVKFAKALGSKVTVISTSLSKKKEAIETFGANEFLVSHDQDQMHAATGTLDGIIDTVSTNHSLLPLVNLLKPHGKLILVGIPSKLEVPIFPLLLGGKAIVGTASGGIKETEEMLDFCAKHKILPEVEIVPMDYVNTAMERIEKNDIKYRFVIDVGNSLKD</sequence>
<dbReference type="InterPro" id="IPR036291">
    <property type="entry name" value="NAD(P)-bd_dom_sf"/>
</dbReference>
<dbReference type="SUPFAM" id="SSF50129">
    <property type="entry name" value="GroES-like"/>
    <property type="match status" value="1"/>
</dbReference>
<dbReference type="Gene3D" id="3.90.180.10">
    <property type="entry name" value="Medium-chain alcohol dehydrogenases, catalytic domain"/>
    <property type="match status" value="2"/>
</dbReference>
<dbReference type="OrthoDB" id="883780at2759"/>
<dbReference type="InterPro" id="IPR020843">
    <property type="entry name" value="ER"/>
</dbReference>
<dbReference type="InterPro" id="IPR011032">
    <property type="entry name" value="GroES-like_sf"/>
</dbReference>
<dbReference type="FunFam" id="3.40.50.720:FF:000022">
    <property type="entry name" value="Cinnamyl alcohol dehydrogenase"/>
    <property type="match status" value="1"/>
</dbReference>
<evidence type="ECO:0000256" key="4">
    <source>
        <dbReference type="ARBA" id="ARBA00023002"/>
    </source>
</evidence>
<feature type="domain" description="Enoyl reductase (ER)" evidence="5">
    <location>
        <begin position="23"/>
        <end position="332"/>
    </location>
</feature>
<keyword evidence="2" id="KW-0479">Metal-binding</keyword>
<comment type="cofactor">
    <cofactor evidence="1">
        <name>Zn(2+)</name>
        <dbReference type="ChEBI" id="CHEBI:29105"/>
    </cofactor>
</comment>
<organism evidence="6 7">
    <name type="scientific">Striga asiatica</name>
    <name type="common">Asiatic witchweed</name>
    <name type="synonym">Buchnera asiatica</name>
    <dbReference type="NCBI Taxonomy" id="4170"/>
    <lineage>
        <taxon>Eukaryota</taxon>
        <taxon>Viridiplantae</taxon>
        <taxon>Streptophyta</taxon>
        <taxon>Embryophyta</taxon>
        <taxon>Tracheophyta</taxon>
        <taxon>Spermatophyta</taxon>
        <taxon>Magnoliopsida</taxon>
        <taxon>eudicotyledons</taxon>
        <taxon>Gunneridae</taxon>
        <taxon>Pentapetalae</taxon>
        <taxon>asterids</taxon>
        <taxon>lamiids</taxon>
        <taxon>Lamiales</taxon>
        <taxon>Orobanchaceae</taxon>
        <taxon>Buchnereae</taxon>
        <taxon>Striga</taxon>
    </lineage>
</organism>